<dbReference type="CDD" id="cd07377">
    <property type="entry name" value="WHTH_GntR"/>
    <property type="match status" value="1"/>
</dbReference>
<dbReference type="InterPro" id="IPR008920">
    <property type="entry name" value="TF_FadR/GntR_C"/>
</dbReference>
<accession>A0ABX9C692</accession>
<dbReference type="InterPro" id="IPR036390">
    <property type="entry name" value="WH_DNA-bd_sf"/>
</dbReference>
<dbReference type="SUPFAM" id="SSF46785">
    <property type="entry name" value="Winged helix' DNA-binding domain"/>
    <property type="match status" value="1"/>
</dbReference>
<evidence type="ECO:0000256" key="2">
    <source>
        <dbReference type="ARBA" id="ARBA00023125"/>
    </source>
</evidence>
<sequence length="236" mass="25580">MTSKKTAPNLQLQQVRISDQIADHIVRYIAEHKLEPGQSLPSEGELTRLFGVSRPTVREATNALAGRGLIAVSSGKSPTVLPLSKVPFSNLAQHGLATQQITPIQILEVRHSLDLQAAVLAAEHRTPDDIERISAIVAQMPAALGNVEAFSPLDAAFHEAVGKATQNPLLSAIISGISAILFDSTRSVHSHTRNQDEWDSVLRNHQNIAAAIINGNASAARRLVDIHYVDAYKRYD</sequence>
<organism evidence="5 6">
    <name type="scientific">Herbaspirillum rubrisubalbicans</name>
    <dbReference type="NCBI Taxonomy" id="80842"/>
    <lineage>
        <taxon>Bacteria</taxon>
        <taxon>Pseudomonadati</taxon>
        <taxon>Pseudomonadota</taxon>
        <taxon>Betaproteobacteria</taxon>
        <taxon>Burkholderiales</taxon>
        <taxon>Oxalobacteraceae</taxon>
        <taxon>Herbaspirillum</taxon>
    </lineage>
</organism>
<keyword evidence="2" id="KW-0238">DNA-binding</keyword>
<evidence type="ECO:0000259" key="4">
    <source>
        <dbReference type="PROSITE" id="PS50949"/>
    </source>
</evidence>
<dbReference type="PRINTS" id="PR00035">
    <property type="entry name" value="HTHGNTR"/>
</dbReference>
<dbReference type="SMART" id="SM00895">
    <property type="entry name" value="FCD"/>
    <property type="match status" value="1"/>
</dbReference>
<dbReference type="EMBL" id="JUGD01000005">
    <property type="protein sequence ID" value="RAM65900.1"/>
    <property type="molecule type" value="Genomic_DNA"/>
</dbReference>
<dbReference type="InterPro" id="IPR000524">
    <property type="entry name" value="Tscrpt_reg_HTH_GntR"/>
</dbReference>
<dbReference type="Pfam" id="PF00392">
    <property type="entry name" value="GntR"/>
    <property type="match status" value="1"/>
</dbReference>
<keyword evidence="3" id="KW-0804">Transcription</keyword>
<dbReference type="PANTHER" id="PTHR43537">
    <property type="entry name" value="TRANSCRIPTIONAL REGULATOR, GNTR FAMILY"/>
    <property type="match status" value="1"/>
</dbReference>
<evidence type="ECO:0000256" key="3">
    <source>
        <dbReference type="ARBA" id="ARBA00023163"/>
    </source>
</evidence>
<keyword evidence="1" id="KW-0805">Transcription regulation</keyword>
<dbReference type="Proteomes" id="UP000248631">
    <property type="component" value="Unassembled WGS sequence"/>
</dbReference>
<dbReference type="Pfam" id="PF07729">
    <property type="entry name" value="FCD"/>
    <property type="match status" value="1"/>
</dbReference>
<proteinExistence type="predicted"/>
<protein>
    <recommendedName>
        <fullName evidence="4">HTH gntR-type domain-containing protein</fullName>
    </recommendedName>
</protein>
<dbReference type="PANTHER" id="PTHR43537:SF5">
    <property type="entry name" value="UXU OPERON TRANSCRIPTIONAL REGULATOR"/>
    <property type="match status" value="1"/>
</dbReference>
<keyword evidence="6" id="KW-1185">Reference proteome</keyword>
<dbReference type="PROSITE" id="PS50949">
    <property type="entry name" value="HTH_GNTR"/>
    <property type="match status" value="1"/>
</dbReference>
<gene>
    <name evidence="5" type="ORF">RB24_05240</name>
</gene>
<dbReference type="InterPro" id="IPR011711">
    <property type="entry name" value="GntR_C"/>
</dbReference>
<dbReference type="Gene3D" id="1.20.120.530">
    <property type="entry name" value="GntR ligand-binding domain-like"/>
    <property type="match status" value="1"/>
</dbReference>
<evidence type="ECO:0000256" key="1">
    <source>
        <dbReference type="ARBA" id="ARBA00023015"/>
    </source>
</evidence>
<dbReference type="SMART" id="SM00345">
    <property type="entry name" value="HTH_GNTR"/>
    <property type="match status" value="1"/>
</dbReference>
<dbReference type="SUPFAM" id="SSF48008">
    <property type="entry name" value="GntR ligand-binding domain-like"/>
    <property type="match status" value="1"/>
</dbReference>
<dbReference type="RefSeq" id="WP_112067923.1">
    <property type="nucleotide sequence ID" value="NZ_JUGD01000005.1"/>
</dbReference>
<comment type="caution">
    <text evidence="5">The sequence shown here is derived from an EMBL/GenBank/DDBJ whole genome shotgun (WGS) entry which is preliminary data.</text>
</comment>
<reference evidence="5 6" key="1">
    <citation type="submission" date="2014-12" db="EMBL/GenBank/DDBJ databases">
        <title>Complete genome sequence of Herbaspirillum rubrisubalbicans Os38.</title>
        <authorList>
            <person name="Chen M."/>
            <person name="An Q."/>
        </authorList>
    </citation>
    <scope>NUCLEOTIDE SEQUENCE [LARGE SCALE GENOMIC DNA]</scope>
    <source>
        <strain evidence="5 6">Os38</strain>
    </source>
</reference>
<name>A0ABX9C692_9BURK</name>
<dbReference type="InterPro" id="IPR036388">
    <property type="entry name" value="WH-like_DNA-bd_sf"/>
</dbReference>
<evidence type="ECO:0000313" key="5">
    <source>
        <dbReference type="EMBL" id="RAM65900.1"/>
    </source>
</evidence>
<evidence type="ECO:0000313" key="6">
    <source>
        <dbReference type="Proteomes" id="UP000248631"/>
    </source>
</evidence>
<feature type="domain" description="HTH gntR-type" evidence="4">
    <location>
        <begin position="15"/>
        <end position="83"/>
    </location>
</feature>
<dbReference type="Gene3D" id="1.10.10.10">
    <property type="entry name" value="Winged helix-like DNA-binding domain superfamily/Winged helix DNA-binding domain"/>
    <property type="match status" value="1"/>
</dbReference>